<accession>A0A645BH50</accession>
<evidence type="ECO:0000313" key="1">
    <source>
        <dbReference type="EMBL" id="MPM64790.1"/>
    </source>
</evidence>
<proteinExistence type="predicted"/>
<reference evidence="1" key="1">
    <citation type="submission" date="2019-08" db="EMBL/GenBank/DDBJ databases">
        <authorList>
            <person name="Kucharzyk K."/>
            <person name="Murdoch R.W."/>
            <person name="Higgins S."/>
            <person name="Loffler F."/>
        </authorList>
    </citation>
    <scope>NUCLEOTIDE SEQUENCE</scope>
</reference>
<dbReference type="EMBL" id="VSSQ01020151">
    <property type="protein sequence ID" value="MPM64790.1"/>
    <property type="molecule type" value="Genomic_DNA"/>
</dbReference>
<sequence>MQIASSPASNMLLMINAFLQDSKSSASPFCEYHGLNTFTLLIVMSSHDSGCKHQLGEFLKVTPSSNTFLLLTMLRSTGLSHGLISFHSSSVSMPSGLLKFLHANAPFNEPAVGYHIFLASSSTPPDFTSLLH</sequence>
<dbReference type="AlphaFoldDB" id="A0A645BH50"/>
<gene>
    <name evidence="1" type="ORF">SDC9_111679</name>
</gene>
<name>A0A645BH50_9ZZZZ</name>
<protein>
    <submittedName>
        <fullName evidence="1">Uncharacterized protein</fullName>
    </submittedName>
</protein>
<organism evidence="1">
    <name type="scientific">bioreactor metagenome</name>
    <dbReference type="NCBI Taxonomy" id="1076179"/>
    <lineage>
        <taxon>unclassified sequences</taxon>
        <taxon>metagenomes</taxon>
        <taxon>ecological metagenomes</taxon>
    </lineage>
</organism>
<comment type="caution">
    <text evidence="1">The sequence shown here is derived from an EMBL/GenBank/DDBJ whole genome shotgun (WGS) entry which is preliminary data.</text>
</comment>